<accession>A0A1L8CFS7</accession>
<gene>
    <name evidence="1" type="ORF">FF306_00131</name>
</gene>
<dbReference type="Proteomes" id="UP000186588">
    <property type="component" value="Unassembled WGS sequence"/>
</dbReference>
<organism evidence="1 2">
    <name type="scientific">Apilactobacillus kunkeei</name>
    <dbReference type="NCBI Taxonomy" id="148814"/>
    <lineage>
        <taxon>Bacteria</taxon>
        <taxon>Bacillati</taxon>
        <taxon>Bacillota</taxon>
        <taxon>Bacilli</taxon>
        <taxon>Lactobacillales</taxon>
        <taxon>Lactobacillaceae</taxon>
        <taxon>Apilactobacillus</taxon>
    </lineage>
</organism>
<comment type="caution">
    <text evidence="1">The sequence shown here is derived from an EMBL/GenBank/DDBJ whole genome shotgun (WGS) entry which is preliminary data.</text>
</comment>
<dbReference type="EMBL" id="BDDX01000001">
    <property type="protein sequence ID" value="GAT90040.1"/>
    <property type="molecule type" value="Genomic_DNA"/>
</dbReference>
<evidence type="ECO:0000313" key="2">
    <source>
        <dbReference type="Proteomes" id="UP000186588"/>
    </source>
</evidence>
<sequence>MKYNGAVVTSNGSSFLSGLVANKKTAVLDKIIILNTDVPSNKTIDSMTAQDFSNGMSFDVNNVSQNDNSFTATSVVSNTGNATNYPAMLVGLFVYYDGSSERTLLSVSKAVDPFVIEKDTGTPVKLSVSITVGFSSSPQVNLTVKDDVYLAKKDIDGAMVNLGFAKKTDLTNLSTNLTNTFNKKIDDINNDISKTMRYVGVLKSTDDLNQLISTDYYSIYELAGQIPKNAPMNLKNPYGIVLLIGNLQQTQYIITDSVYFRTATNTWKNDWKTLATTDAIDQINETITNLGQAISDTNTVAAKANGLASQAQATAYQGLRFMGDVPSDFLYTVKTPGLYNLAGKNYKDWANNKLYGNFIVIDAGGDVTQQFIYDNHNNCWVQTCNSWGNSGFKSIY</sequence>
<name>A0A1L8CFS7_9LACO</name>
<dbReference type="RefSeq" id="WP_094750405.1">
    <property type="nucleotide sequence ID" value="NZ_BDDX01000001.1"/>
</dbReference>
<reference evidence="1 2" key="1">
    <citation type="journal article" date="2016" name="Syst. Appl. Microbiol.">
        <title>Genomic characterization of a fructophilic bee symbiont Lactobacillus kunkeei reveals its niche-specific adaptation.</title>
        <authorList>
            <person name="Maeno S."/>
            <person name="Tanizawa Y."/>
            <person name="Kanesaki Y."/>
            <person name="Kubota E."/>
            <person name="Kumar H."/>
            <person name="Dicks L."/>
            <person name="Salminen S."/>
            <person name="Nakagawa J."/>
            <person name="Arita M."/>
            <person name="Endo A."/>
        </authorList>
    </citation>
    <scope>NUCLEOTIDE SEQUENCE [LARGE SCALE GENOMIC DNA]</scope>
    <source>
        <strain evidence="1 2">FF30-6</strain>
    </source>
</reference>
<evidence type="ECO:0000313" key="1">
    <source>
        <dbReference type="EMBL" id="GAT90040.1"/>
    </source>
</evidence>
<protein>
    <submittedName>
        <fullName evidence="1">Uncharacterized protein</fullName>
    </submittedName>
</protein>
<proteinExistence type="predicted"/>
<dbReference type="AlphaFoldDB" id="A0A1L8CFS7"/>